<evidence type="ECO:0000256" key="3">
    <source>
        <dbReference type="SAM" id="Phobius"/>
    </source>
</evidence>
<keyword evidence="5" id="KW-1185">Reference proteome</keyword>
<dbReference type="InParanoid" id="A0A0C3DHJ5"/>
<keyword evidence="3" id="KW-1133">Transmembrane helix</keyword>
<protein>
    <recommendedName>
        <fullName evidence="6">Anaphase-promoting complex subunit 4 WD40 domain-containing protein</fullName>
    </recommendedName>
</protein>
<gene>
    <name evidence="4" type="ORF">SCLCIDRAFT_134529</name>
</gene>
<accession>A0A0C3DHJ5</accession>
<evidence type="ECO:0000313" key="4">
    <source>
        <dbReference type="EMBL" id="KIM55531.1"/>
    </source>
</evidence>
<keyword evidence="2" id="KW-0677">Repeat</keyword>
<dbReference type="Proteomes" id="UP000053989">
    <property type="component" value="Unassembled WGS sequence"/>
</dbReference>
<evidence type="ECO:0000313" key="5">
    <source>
        <dbReference type="Proteomes" id="UP000053989"/>
    </source>
</evidence>
<evidence type="ECO:0000256" key="2">
    <source>
        <dbReference type="ARBA" id="ARBA00022737"/>
    </source>
</evidence>
<dbReference type="InterPro" id="IPR001680">
    <property type="entry name" value="WD40_rpt"/>
</dbReference>
<proteinExistence type="predicted"/>
<keyword evidence="3" id="KW-0472">Membrane</keyword>
<dbReference type="HOGENOM" id="CLU_042559_1_0_1"/>
<reference evidence="4 5" key="1">
    <citation type="submission" date="2014-04" db="EMBL/GenBank/DDBJ databases">
        <authorList>
            <consortium name="DOE Joint Genome Institute"/>
            <person name="Kuo A."/>
            <person name="Kohler A."/>
            <person name="Nagy L.G."/>
            <person name="Floudas D."/>
            <person name="Copeland A."/>
            <person name="Barry K.W."/>
            <person name="Cichocki N."/>
            <person name="Veneault-Fourrey C."/>
            <person name="LaButti K."/>
            <person name="Lindquist E.A."/>
            <person name="Lipzen A."/>
            <person name="Lundell T."/>
            <person name="Morin E."/>
            <person name="Murat C."/>
            <person name="Sun H."/>
            <person name="Tunlid A."/>
            <person name="Henrissat B."/>
            <person name="Grigoriev I.V."/>
            <person name="Hibbett D.S."/>
            <person name="Martin F."/>
            <person name="Nordberg H.P."/>
            <person name="Cantor M.N."/>
            <person name="Hua S.X."/>
        </authorList>
    </citation>
    <scope>NUCLEOTIDE SEQUENCE [LARGE SCALE GENOMIC DNA]</scope>
    <source>
        <strain evidence="4 5">Foug A</strain>
    </source>
</reference>
<dbReference type="EMBL" id="KN822133">
    <property type="protein sequence ID" value="KIM55531.1"/>
    <property type="molecule type" value="Genomic_DNA"/>
</dbReference>
<dbReference type="SMART" id="SM00320">
    <property type="entry name" value="WD40"/>
    <property type="match status" value="3"/>
</dbReference>
<dbReference type="Pfam" id="PF00400">
    <property type="entry name" value="WD40"/>
    <property type="match status" value="1"/>
</dbReference>
<feature type="transmembrane region" description="Helical" evidence="3">
    <location>
        <begin position="349"/>
        <end position="371"/>
    </location>
</feature>
<reference evidence="5" key="2">
    <citation type="submission" date="2015-01" db="EMBL/GenBank/DDBJ databases">
        <title>Evolutionary Origins and Diversification of the Mycorrhizal Mutualists.</title>
        <authorList>
            <consortium name="DOE Joint Genome Institute"/>
            <consortium name="Mycorrhizal Genomics Consortium"/>
            <person name="Kohler A."/>
            <person name="Kuo A."/>
            <person name="Nagy L.G."/>
            <person name="Floudas D."/>
            <person name="Copeland A."/>
            <person name="Barry K.W."/>
            <person name="Cichocki N."/>
            <person name="Veneault-Fourrey C."/>
            <person name="LaButti K."/>
            <person name="Lindquist E.A."/>
            <person name="Lipzen A."/>
            <person name="Lundell T."/>
            <person name="Morin E."/>
            <person name="Murat C."/>
            <person name="Riley R."/>
            <person name="Ohm R."/>
            <person name="Sun H."/>
            <person name="Tunlid A."/>
            <person name="Henrissat B."/>
            <person name="Grigoriev I.V."/>
            <person name="Hibbett D.S."/>
            <person name="Martin F."/>
        </authorList>
    </citation>
    <scope>NUCLEOTIDE SEQUENCE [LARGE SCALE GENOMIC DNA]</scope>
    <source>
        <strain evidence="5">Foug A</strain>
    </source>
</reference>
<dbReference type="PANTHER" id="PTHR22847">
    <property type="entry name" value="WD40 REPEAT PROTEIN"/>
    <property type="match status" value="1"/>
</dbReference>
<evidence type="ECO:0008006" key="6">
    <source>
        <dbReference type="Google" id="ProtNLM"/>
    </source>
</evidence>
<dbReference type="GO" id="GO:1990234">
    <property type="term" value="C:transferase complex"/>
    <property type="evidence" value="ECO:0007669"/>
    <property type="project" value="UniProtKB-ARBA"/>
</dbReference>
<dbReference type="OrthoDB" id="2654453at2759"/>
<evidence type="ECO:0000256" key="1">
    <source>
        <dbReference type="ARBA" id="ARBA00022574"/>
    </source>
</evidence>
<dbReference type="InterPro" id="IPR036322">
    <property type="entry name" value="WD40_repeat_dom_sf"/>
</dbReference>
<name>A0A0C3DHJ5_9AGAM</name>
<dbReference type="InterPro" id="IPR015943">
    <property type="entry name" value="WD40/YVTN_repeat-like_dom_sf"/>
</dbReference>
<dbReference type="SUPFAM" id="SSF50978">
    <property type="entry name" value="WD40 repeat-like"/>
    <property type="match status" value="1"/>
</dbReference>
<dbReference type="AlphaFoldDB" id="A0A0C3DHJ5"/>
<sequence length="373" mass="41021">MFTPTPTHSKYKLDCRLVGHQDAILCLAVSSSGELLASGGIDGLRIWNLEKKKLPGWSQLWNPGDPVTSVTWVMREDNVQEGLCCGTGLGYLIILRQHPNRCYNFEEIVSKRIGTGTEIMAISADTSNISIRLTTGTRDQRVQVWSLDSKYHLFNVFSVELMTVPQAMFFWGADVIVFGMHDGAICILRGKDDIVLGTKQTGMVIGAAAMDPNLNFFVIDNATIGFSLHRMEDATCIKTYNTKPLKLYPKQVTFAEKGRVIVGGSDTGIVHILDKTSGDVLQLLQHSKSGQVQTITTHEAPDHHLIAAASSSNDNTNIIMLWKKLIKAQNSGNPTWGTIQTVLQVTMQLLVIATVGVFLYCTMVSALALMYPC</sequence>
<dbReference type="STRING" id="1036808.A0A0C3DHJ5"/>
<keyword evidence="3" id="KW-0812">Transmembrane</keyword>
<dbReference type="Gene3D" id="2.130.10.10">
    <property type="entry name" value="YVTN repeat-like/Quinoprotein amine dehydrogenase"/>
    <property type="match status" value="1"/>
</dbReference>
<dbReference type="PANTHER" id="PTHR22847:SF637">
    <property type="entry name" value="WD REPEAT DOMAIN 5B"/>
    <property type="match status" value="1"/>
</dbReference>
<keyword evidence="1" id="KW-0853">WD repeat</keyword>
<organism evidence="4 5">
    <name type="scientific">Scleroderma citrinum Foug A</name>
    <dbReference type="NCBI Taxonomy" id="1036808"/>
    <lineage>
        <taxon>Eukaryota</taxon>
        <taxon>Fungi</taxon>
        <taxon>Dikarya</taxon>
        <taxon>Basidiomycota</taxon>
        <taxon>Agaricomycotina</taxon>
        <taxon>Agaricomycetes</taxon>
        <taxon>Agaricomycetidae</taxon>
        <taxon>Boletales</taxon>
        <taxon>Sclerodermatineae</taxon>
        <taxon>Sclerodermataceae</taxon>
        <taxon>Scleroderma</taxon>
    </lineage>
</organism>